<dbReference type="STRING" id="71784.A0A1Y2BBF5"/>
<sequence length="258" mass="30105">MADHQAILDEEFEVLESIFPDELEKVDERHVKIRVEPEEPSTSYPLSVYLAISYPSTYPDTIPELSFETIDEESGELTEEESEDILSSLQTLAEESIGMAMTFTIASAAKEALSGIIAQRIRKAQEEDDRRTKEYEEIEARKTRGTPLTPEGFEKWKRSFQRELEEKRAREEEDRIRSMPQKEKEEWKKRRDRPSGKQLFETSHTLATSDEALYEEGVTEVDMSKYTRAEREAERRREEEEEERRRRGLVAGDESDGE</sequence>
<dbReference type="Gene3D" id="3.10.110.10">
    <property type="entry name" value="Ubiquitin Conjugating Enzyme"/>
    <property type="match status" value="1"/>
</dbReference>
<protein>
    <submittedName>
        <fullName evidence="3">Ubiquitin-conjugating enzyme/RWD-like protein</fullName>
    </submittedName>
</protein>
<dbReference type="Proteomes" id="UP000193986">
    <property type="component" value="Unassembled WGS sequence"/>
</dbReference>
<dbReference type="Pfam" id="PF05773">
    <property type="entry name" value="RWD"/>
    <property type="match status" value="1"/>
</dbReference>
<feature type="compositionally biased region" description="Basic and acidic residues" evidence="1">
    <location>
        <begin position="152"/>
        <end position="195"/>
    </location>
</feature>
<proteinExistence type="predicted"/>
<evidence type="ECO:0000259" key="2">
    <source>
        <dbReference type="PROSITE" id="PS50908"/>
    </source>
</evidence>
<dbReference type="InterPro" id="IPR006575">
    <property type="entry name" value="RWD_dom"/>
</dbReference>
<evidence type="ECO:0000313" key="4">
    <source>
        <dbReference type="Proteomes" id="UP000193986"/>
    </source>
</evidence>
<dbReference type="PANTHER" id="PTHR12292">
    <property type="entry name" value="RWD DOMAIN-CONTAINING PROTEIN"/>
    <property type="match status" value="1"/>
</dbReference>
<name>A0A1Y2BBF5_9TREE</name>
<keyword evidence="4" id="KW-1185">Reference proteome</keyword>
<gene>
    <name evidence="3" type="ORF">BCR39DRAFT_524374</name>
</gene>
<dbReference type="EMBL" id="MCFC01000011">
    <property type="protein sequence ID" value="ORY32153.1"/>
    <property type="molecule type" value="Genomic_DNA"/>
</dbReference>
<dbReference type="OrthoDB" id="277175at2759"/>
<dbReference type="PROSITE" id="PS50908">
    <property type="entry name" value="RWD"/>
    <property type="match status" value="1"/>
</dbReference>
<dbReference type="InParanoid" id="A0A1Y2BBF5"/>
<dbReference type="SUPFAM" id="SSF54495">
    <property type="entry name" value="UBC-like"/>
    <property type="match status" value="1"/>
</dbReference>
<feature type="domain" description="RWD" evidence="2">
    <location>
        <begin position="10"/>
        <end position="116"/>
    </location>
</feature>
<feature type="compositionally biased region" description="Basic and acidic residues" evidence="1">
    <location>
        <begin position="124"/>
        <end position="142"/>
    </location>
</feature>
<reference evidence="3 4" key="1">
    <citation type="submission" date="2016-07" db="EMBL/GenBank/DDBJ databases">
        <title>Pervasive Adenine N6-methylation of Active Genes in Fungi.</title>
        <authorList>
            <consortium name="DOE Joint Genome Institute"/>
            <person name="Mondo S.J."/>
            <person name="Dannebaum R.O."/>
            <person name="Kuo R.C."/>
            <person name="Labutti K."/>
            <person name="Haridas S."/>
            <person name="Kuo A."/>
            <person name="Salamov A."/>
            <person name="Ahrendt S.R."/>
            <person name="Lipzen A."/>
            <person name="Sullivan W."/>
            <person name="Andreopoulos W.B."/>
            <person name="Clum A."/>
            <person name="Lindquist E."/>
            <person name="Daum C."/>
            <person name="Ramamoorthy G.K."/>
            <person name="Gryganskyi A."/>
            <person name="Culley D."/>
            <person name="Magnuson J.K."/>
            <person name="James T.Y."/>
            <person name="O'Malley M.A."/>
            <person name="Stajich J.E."/>
            <person name="Spatafora J.W."/>
            <person name="Visel A."/>
            <person name="Grigoriev I.V."/>
        </authorList>
    </citation>
    <scope>NUCLEOTIDE SEQUENCE [LARGE SCALE GENOMIC DNA]</scope>
    <source>
        <strain evidence="3 4">68-887.2</strain>
    </source>
</reference>
<dbReference type="AlphaFoldDB" id="A0A1Y2BBF5"/>
<evidence type="ECO:0000256" key="1">
    <source>
        <dbReference type="SAM" id="MobiDB-lite"/>
    </source>
</evidence>
<dbReference type="InterPro" id="IPR016135">
    <property type="entry name" value="UBQ-conjugating_enzyme/RWD"/>
</dbReference>
<accession>A0A1Y2BBF5</accession>
<dbReference type="FunCoup" id="A0A1Y2BBF5">
    <property type="interactions" value="202"/>
</dbReference>
<organism evidence="3 4">
    <name type="scientific">Naematelia encephala</name>
    <dbReference type="NCBI Taxonomy" id="71784"/>
    <lineage>
        <taxon>Eukaryota</taxon>
        <taxon>Fungi</taxon>
        <taxon>Dikarya</taxon>
        <taxon>Basidiomycota</taxon>
        <taxon>Agaricomycotina</taxon>
        <taxon>Tremellomycetes</taxon>
        <taxon>Tremellales</taxon>
        <taxon>Naemateliaceae</taxon>
        <taxon>Naematelia</taxon>
    </lineage>
</organism>
<dbReference type="CDD" id="cd23823">
    <property type="entry name" value="RWD_GCN2"/>
    <property type="match status" value="1"/>
</dbReference>
<dbReference type="InterPro" id="IPR040213">
    <property type="entry name" value="GIR2-like"/>
</dbReference>
<feature type="region of interest" description="Disordered" evidence="1">
    <location>
        <begin position="124"/>
        <end position="258"/>
    </location>
</feature>
<comment type="caution">
    <text evidence="3">The sequence shown here is derived from an EMBL/GenBank/DDBJ whole genome shotgun (WGS) entry which is preliminary data.</text>
</comment>
<evidence type="ECO:0000313" key="3">
    <source>
        <dbReference type="EMBL" id="ORY32153.1"/>
    </source>
</evidence>
<dbReference type="SMART" id="SM00591">
    <property type="entry name" value="RWD"/>
    <property type="match status" value="1"/>
</dbReference>
<feature type="compositionally biased region" description="Basic and acidic residues" evidence="1">
    <location>
        <begin position="222"/>
        <end position="238"/>
    </location>
</feature>